<dbReference type="CDD" id="cd12912">
    <property type="entry name" value="PDC2_MCP_like"/>
    <property type="match status" value="1"/>
</dbReference>
<dbReference type="Gene3D" id="1.10.287.950">
    <property type="entry name" value="Methyl-accepting chemotaxis protein"/>
    <property type="match status" value="1"/>
</dbReference>
<dbReference type="Proteomes" id="UP000095209">
    <property type="component" value="Unassembled WGS sequence"/>
</dbReference>
<dbReference type="STRING" id="1305675.BFG57_09170"/>
<sequence>MKSIKSKLLLTLIPVMIVALVAVSWVNHNKAKEFLVKDFEEKAFLQLELIKSTIADDLTIHMERIKNIAKDANLQGDSRFIKQSILRERNTEYPEYSTFFIANNNGEAFTVDGKSLNVKDSLYFQKIMKENQEIAVSDPIVTKLSDEQVIVIAAPIKMFNRPMGIVAATLPLTELTKMTEDIKVSETGYTTILQADGMFITHPNEELAMKKKLHELDVPELVQAQNDLEAGKAGTQNYVFEGEERYVYYDKIPIIGWSALSVVPVKEATSQLSYLATLSFVTAAIVIAFCILIIFIFSSRLVRPIQKLSSLTTNLAEGDLTIKVENHTNDEVGLLGQNFNTMVEKIQGMLSKVQEVANHVKQSSDTLCVSSEDTKNSAEQVAVTISELATGTNDIANSVTSTTNQITTMLNTVDQIASFTDEVIETSEESRNAAKKGHTFSAEALQKMDEMNHTVLETSEIIGKLDKQSKQIGNIVEMITNIAGQTNLLALNASIEAARAGEHGKGFAVVAEEVRKLAVETTSSADQISMLINKTQEESHRAVKAAERGTKVVEEGTQTVIQTTEVFDEISTHVDEVLGRNKEIHEAIQLLKDTGSVIGKEMETISSFTEEASAGAQEVSATSEEQASSANVISHDAVKLAALAEELQEMMSQFRVK</sequence>
<feature type="domain" description="Methyl-accepting transducer" evidence="11">
    <location>
        <begin position="370"/>
        <end position="627"/>
    </location>
</feature>
<dbReference type="PANTHER" id="PTHR32089:SF112">
    <property type="entry name" value="LYSOZYME-LIKE PROTEIN-RELATED"/>
    <property type="match status" value="1"/>
</dbReference>
<dbReference type="PANTHER" id="PTHR32089">
    <property type="entry name" value="METHYL-ACCEPTING CHEMOTAXIS PROTEIN MCPB"/>
    <property type="match status" value="1"/>
</dbReference>
<proteinExistence type="inferred from homology"/>
<dbReference type="Pfam" id="PF00672">
    <property type="entry name" value="HAMP"/>
    <property type="match status" value="1"/>
</dbReference>
<dbReference type="GO" id="GO:0005886">
    <property type="term" value="C:plasma membrane"/>
    <property type="evidence" value="ECO:0007669"/>
    <property type="project" value="UniProtKB-SubCell"/>
</dbReference>
<dbReference type="Gene3D" id="3.30.450.20">
    <property type="entry name" value="PAS domain"/>
    <property type="match status" value="1"/>
</dbReference>
<dbReference type="AlphaFoldDB" id="A0A1E5LJD9"/>
<keyword evidence="3" id="KW-0145">Chemotaxis</keyword>
<evidence type="ECO:0000256" key="4">
    <source>
        <dbReference type="ARBA" id="ARBA00022692"/>
    </source>
</evidence>
<comment type="similarity">
    <text evidence="8">Belongs to the methyl-accepting chemotaxis (MCP) protein family.</text>
</comment>
<dbReference type="GO" id="GO:0006935">
    <property type="term" value="P:chemotaxis"/>
    <property type="evidence" value="ECO:0007669"/>
    <property type="project" value="UniProtKB-KW"/>
</dbReference>
<dbReference type="EMBL" id="MJEH01000004">
    <property type="protein sequence ID" value="OEH94212.1"/>
    <property type="molecule type" value="Genomic_DNA"/>
</dbReference>
<keyword evidence="4 10" id="KW-0812">Transmembrane</keyword>
<evidence type="ECO:0000256" key="5">
    <source>
        <dbReference type="ARBA" id="ARBA00022989"/>
    </source>
</evidence>
<evidence type="ECO:0000313" key="13">
    <source>
        <dbReference type="EMBL" id="OEH94212.1"/>
    </source>
</evidence>
<dbReference type="Gene3D" id="6.10.340.10">
    <property type="match status" value="1"/>
</dbReference>
<evidence type="ECO:0000256" key="8">
    <source>
        <dbReference type="ARBA" id="ARBA00029447"/>
    </source>
</evidence>
<keyword evidence="5 10" id="KW-1133">Transmembrane helix</keyword>
<feature type="transmembrane region" description="Helical" evidence="10">
    <location>
        <begin position="274"/>
        <end position="297"/>
    </location>
</feature>
<reference evidence="13 14" key="1">
    <citation type="submission" date="2016-08" db="EMBL/GenBank/DDBJ databases">
        <title>Genome of Bacillus solimangrovi GH2-4.</title>
        <authorList>
            <person name="Lim S."/>
            <person name="Kim B.-C."/>
        </authorList>
    </citation>
    <scope>NUCLEOTIDE SEQUENCE [LARGE SCALE GENOMIC DNA]</scope>
    <source>
        <strain evidence="13 14">GH2-4</strain>
    </source>
</reference>
<dbReference type="SMART" id="SM00283">
    <property type="entry name" value="MA"/>
    <property type="match status" value="1"/>
</dbReference>
<protein>
    <recommendedName>
        <fullName evidence="15">Chemotaxis protein</fullName>
    </recommendedName>
</protein>
<dbReference type="CDD" id="cd06225">
    <property type="entry name" value="HAMP"/>
    <property type="match status" value="1"/>
</dbReference>
<comment type="caution">
    <text evidence="13">The sequence shown here is derived from an EMBL/GenBank/DDBJ whole genome shotgun (WGS) entry which is preliminary data.</text>
</comment>
<evidence type="ECO:0000256" key="3">
    <source>
        <dbReference type="ARBA" id="ARBA00022500"/>
    </source>
</evidence>
<evidence type="ECO:0000256" key="6">
    <source>
        <dbReference type="ARBA" id="ARBA00023136"/>
    </source>
</evidence>
<evidence type="ECO:0000256" key="9">
    <source>
        <dbReference type="PROSITE-ProRule" id="PRU00284"/>
    </source>
</evidence>
<keyword evidence="14" id="KW-1185">Reference proteome</keyword>
<evidence type="ECO:0000256" key="10">
    <source>
        <dbReference type="SAM" id="Phobius"/>
    </source>
</evidence>
<evidence type="ECO:0008006" key="15">
    <source>
        <dbReference type="Google" id="ProtNLM"/>
    </source>
</evidence>
<evidence type="ECO:0000256" key="1">
    <source>
        <dbReference type="ARBA" id="ARBA00004651"/>
    </source>
</evidence>
<dbReference type="GO" id="GO:0007165">
    <property type="term" value="P:signal transduction"/>
    <property type="evidence" value="ECO:0007669"/>
    <property type="project" value="UniProtKB-KW"/>
</dbReference>
<dbReference type="SMART" id="SM00304">
    <property type="entry name" value="HAMP"/>
    <property type="match status" value="1"/>
</dbReference>
<dbReference type="PROSITE" id="PS50111">
    <property type="entry name" value="CHEMOTAXIS_TRANSDUC_2"/>
    <property type="match status" value="1"/>
</dbReference>
<dbReference type="InterPro" id="IPR003660">
    <property type="entry name" value="HAMP_dom"/>
</dbReference>
<evidence type="ECO:0000259" key="12">
    <source>
        <dbReference type="PROSITE" id="PS50885"/>
    </source>
</evidence>
<dbReference type="CDD" id="cd12914">
    <property type="entry name" value="PDC1_DGC_like"/>
    <property type="match status" value="1"/>
</dbReference>
<dbReference type="InterPro" id="IPR004089">
    <property type="entry name" value="MCPsignal_dom"/>
</dbReference>
<evidence type="ECO:0000313" key="14">
    <source>
        <dbReference type="Proteomes" id="UP000095209"/>
    </source>
</evidence>
<feature type="domain" description="HAMP" evidence="12">
    <location>
        <begin position="299"/>
        <end position="351"/>
    </location>
</feature>
<evidence type="ECO:0000256" key="2">
    <source>
        <dbReference type="ARBA" id="ARBA00022475"/>
    </source>
</evidence>
<keyword evidence="7 9" id="KW-0807">Transducer</keyword>
<gene>
    <name evidence="13" type="ORF">BFG57_09170</name>
</gene>
<evidence type="ECO:0000256" key="7">
    <source>
        <dbReference type="ARBA" id="ARBA00023224"/>
    </source>
</evidence>
<dbReference type="SUPFAM" id="SSF58104">
    <property type="entry name" value="Methyl-accepting chemotaxis protein (MCP) signaling domain"/>
    <property type="match status" value="1"/>
</dbReference>
<keyword evidence="6 10" id="KW-0472">Membrane</keyword>
<dbReference type="CDD" id="cd11386">
    <property type="entry name" value="MCP_signal"/>
    <property type="match status" value="1"/>
</dbReference>
<keyword evidence="2" id="KW-1003">Cell membrane</keyword>
<dbReference type="PROSITE" id="PS50885">
    <property type="entry name" value="HAMP"/>
    <property type="match status" value="1"/>
</dbReference>
<dbReference type="InterPro" id="IPR033479">
    <property type="entry name" value="dCache_1"/>
</dbReference>
<dbReference type="Pfam" id="PF00015">
    <property type="entry name" value="MCPsignal"/>
    <property type="match status" value="1"/>
</dbReference>
<organism evidence="13 14">
    <name type="scientific">Bacillus solimangrovi</name>
    <dbReference type="NCBI Taxonomy" id="1305675"/>
    <lineage>
        <taxon>Bacteria</taxon>
        <taxon>Bacillati</taxon>
        <taxon>Bacillota</taxon>
        <taxon>Bacilli</taxon>
        <taxon>Bacillales</taxon>
        <taxon>Bacillaceae</taxon>
        <taxon>Bacillus</taxon>
    </lineage>
</organism>
<comment type="subcellular location">
    <subcellularLocation>
        <location evidence="1">Cell membrane</location>
        <topology evidence="1">Multi-pass membrane protein</topology>
    </subcellularLocation>
</comment>
<accession>A0A1E5LJD9</accession>
<dbReference type="Pfam" id="PF02743">
    <property type="entry name" value="dCache_1"/>
    <property type="match status" value="1"/>
</dbReference>
<evidence type="ECO:0000259" key="11">
    <source>
        <dbReference type="PROSITE" id="PS50111"/>
    </source>
</evidence>
<name>A0A1E5LJD9_9BACI</name>